<accession>A0AA38GG93</accession>
<comment type="caution">
    <text evidence="10">The sequence shown here is derived from an EMBL/GenBank/DDBJ whole genome shotgun (WGS) entry which is preliminary data.</text>
</comment>
<evidence type="ECO:0000256" key="7">
    <source>
        <dbReference type="ARBA" id="ARBA00023180"/>
    </source>
</evidence>
<dbReference type="Gene3D" id="3.30.465.10">
    <property type="match status" value="1"/>
</dbReference>
<evidence type="ECO:0000313" key="11">
    <source>
        <dbReference type="Proteomes" id="UP000824469"/>
    </source>
</evidence>
<dbReference type="PANTHER" id="PTHR32448">
    <property type="entry name" value="OS08G0158400 PROTEIN"/>
    <property type="match status" value="1"/>
</dbReference>
<dbReference type="InterPro" id="IPR012951">
    <property type="entry name" value="BBE"/>
</dbReference>
<evidence type="ECO:0000259" key="9">
    <source>
        <dbReference type="PROSITE" id="PS51387"/>
    </source>
</evidence>
<dbReference type="Pfam" id="PF08031">
    <property type="entry name" value="BBE"/>
    <property type="match status" value="1"/>
</dbReference>
<keyword evidence="6" id="KW-0560">Oxidoreductase</keyword>
<evidence type="ECO:0000256" key="4">
    <source>
        <dbReference type="ARBA" id="ARBA00022729"/>
    </source>
</evidence>
<dbReference type="GO" id="GO:0016491">
    <property type="term" value="F:oxidoreductase activity"/>
    <property type="evidence" value="ECO:0007669"/>
    <property type="project" value="UniProtKB-KW"/>
</dbReference>
<dbReference type="PROSITE" id="PS00862">
    <property type="entry name" value="OX2_COVAL_FAD"/>
    <property type="match status" value="1"/>
</dbReference>
<keyword evidence="4 8" id="KW-0732">Signal</keyword>
<proteinExistence type="inferred from homology"/>
<evidence type="ECO:0000256" key="5">
    <source>
        <dbReference type="ARBA" id="ARBA00022827"/>
    </source>
</evidence>
<keyword evidence="3" id="KW-0285">Flavoprotein</keyword>
<dbReference type="EMBL" id="JAHRHJ020000003">
    <property type="protein sequence ID" value="KAH9321029.1"/>
    <property type="molecule type" value="Genomic_DNA"/>
</dbReference>
<feature type="chain" id="PRO_5041439597" description="FAD-binding PCMH-type domain-containing protein" evidence="8">
    <location>
        <begin position="29"/>
        <end position="525"/>
    </location>
</feature>
<dbReference type="SUPFAM" id="SSF56176">
    <property type="entry name" value="FAD-binding/transporter-associated domain-like"/>
    <property type="match status" value="1"/>
</dbReference>
<dbReference type="InterPro" id="IPR016169">
    <property type="entry name" value="FAD-bd_PCMH_sub2"/>
</dbReference>
<dbReference type="InterPro" id="IPR016166">
    <property type="entry name" value="FAD-bd_PCMH"/>
</dbReference>
<dbReference type="InterPro" id="IPR006094">
    <property type="entry name" value="Oxid_FAD_bind_N"/>
</dbReference>
<dbReference type="AlphaFoldDB" id="A0AA38GG93"/>
<comment type="similarity">
    <text evidence="2">Belongs to the oxygen-dependent FAD-linked oxidoreductase family.</text>
</comment>
<evidence type="ECO:0000256" key="3">
    <source>
        <dbReference type="ARBA" id="ARBA00022630"/>
    </source>
</evidence>
<dbReference type="PROSITE" id="PS51387">
    <property type="entry name" value="FAD_PCMH"/>
    <property type="match status" value="1"/>
</dbReference>
<dbReference type="Proteomes" id="UP000824469">
    <property type="component" value="Unassembled WGS sequence"/>
</dbReference>
<dbReference type="Gene3D" id="3.30.43.10">
    <property type="entry name" value="Uridine Diphospho-n-acetylenolpyruvylglucosamine Reductase, domain 2"/>
    <property type="match status" value="1"/>
</dbReference>
<reference evidence="10 11" key="1">
    <citation type="journal article" date="2021" name="Nat. Plants">
        <title>The Taxus genome provides insights into paclitaxel biosynthesis.</title>
        <authorList>
            <person name="Xiong X."/>
            <person name="Gou J."/>
            <person name="Liao Q."/>
            <person name="Li Y."/>
            <person name="Zhou Q."/>
            <person name="Bi G."/>
            <person name="Li C."/>
            <person name="Du R."/>
            <person name="Wang X."/>
            <person name="Sun T."/>
            <person name="Guo L."/>
            <person name="Liang H."/>
            <person name="Lu P."/>
            <person name="Wu Y."/>
            <person name="Zhang Z."/>
            <person name="Ro D.K."/>
            <person name="Shang Y."/>
            <person name="Huang S."/>
            <person name="Yan J."/>
        </authorList>
    </citation>
    <scope>NUCLEOTIDE SEQUENCE [LARGE SCALE GENOMIC DNA]</scope>
    <source>
        <strain evidence="10">Ta-2019</strain>
    </source>
</reference>
<protein>
    <recommendedName>
        <fullName evidence="9">FAD-binding PCMH-type domain-containing protein</fullName>
    </recommendedName>
</protein>
<dbReference type="GO" id="GO:0071949">
    <property type="term" value="F:FAD binding"/>
    <property type="evidence" value="ECO:0007669"/>
    <property type="project" value="InterPro"/>
</dbReference>
<sequence length="525" mass="58042">MYRMAPTKSIISILSSALFLLSTHGLSANAVSEEGFEGCLAREGVNNFTSSHSNGFDSLLKFSIQNLRFAGSNVQKPSFLILPRTKREVQAAVKCCRREGYEIRARSGGHSYEGISSTAEAPFVIIDLMHLNAVIIDVPSATAWIEGGATLGEIYYTIAQATGDYGFSAGSCPTVGSGGHISGGGFGFLSRKYGLAADNVVDAEVVDAMGMLLNRAAMGEDLFWALRGGGGGSWGIVVAWKIKLLKVPPAVTAFGVDRSGVANMTDLLYKWQTVAPNLERDFYLSVYLAASDETTVAATFSGLYLGPATKMLKSINSRFPELGIKPHDCKEMRWIEAVLFFSGRGPNTTSLLDRYDSNKNYFYGKSDYVRNPIPKSAIKGAFKLLQQQPNGYLIMDPYGGKMKEIPSDSTPFPHRVGNLFDIQYIVEWYDDNGNDEIYIGWLRKLYQFMEPYVSKNPRAAYVNYMDLDLGSMANISDRSSLVERAAKWGKKYFLHNFERLVRIKTRVDPHNVFRNVQSIPPVVHI</sequence>
<evidence type="ECO:0000256" key="6">
    <source>
        <dbReference type="ARBA" id="ARBA00023002"/>
    </source>
</evidence>
<evidence type="ECO:0000256" key="2">
    <source>
        <dbReference type="ARBA" id="ARBA00005466"/>
    </source>
</evidence>
<keyword evidence="7" id="KW-0325">Glycoprotein</keyword>
<dbReference type="Gene3D" id="3.40.462.20">
    <property type="match status" value="1"/>
</dbReference>
<dbReference type="InterPro" id="IPR036318">
    <property type="entry name" value="FAD-bd_PCMH-like_sf"/>
</dbReference>
<name>A0AA38GG93_TAXCH</name>
<keyword evidence="5" id="KW-0274">FAD</keyword>
<dbReference type="OMA" id="ACKEMSW"/>
<dbReference type="InterPro" id="IPR006093">
    <property type="entry name" value="Oxy_OxRdtase_FAD_BS"/>
</dbReference>
<evidence type="ECO:0000256" key="8">
    <source>
        <dbReference type="SAM" id="SignalP"/>
    </source>
</evidence>
<comment type="cofactor">
    <cofactor evidence="1">
        <name>FAD</name>
        <dbReference type="ChEBI" id="CHEBI:57692"/>
    </cofactor>
</comment>
<keyword evidence="11" id="KW-1185">Reference proteome</keyword>
<evidence type="ECO:0000256" key="1">
    <source>
        <dbReference type="ARBA" id="ARBA00001974"/>
    </source>
</evidence>
<feature type="domain" description="FAD-binding PCMH-type" evidence="9">
    <location>
        <begin position="73"/>
        <end position="247"/>
    </location>
</feature>
<organism evidence="10 11">
    <name type="scientific">Taxus chinensis</name>
    <name type="common">Chinese yew</name>
    <name type="synonym">Taxus wallichiana var. chinensis</name>
    <dbReference type="NCBI Taxonomy" id="29808"/>
    <lineage>
        <taxon>Eukaryota</taxon>
        <taxon>Viridiplantae</taxon>
        <taxon>Streptophyta</taxon>
        <taxon>Embryophyta</taxon>
        <taxon>Tracheophyta</taxon>
        <taxon>Spermatophyta</taxon>
        <taxon>Pinopsida</taxon>
        <taxon>Pinidae</taxon>
        <taxon>Conifers II</taxon>
        <taxon>Cupressales</taxon>
        <taxon>Taxaceae</taxon>
        <taxon>Taxus</taxon>
    </lineage>
</organism>
<dbReference type="Pfam" id="PF01565">
    <property type="entry name" value="FAD_binding_4"/>
    <property type="match status" value="1"/>
</dbReference>
<gene>
    <name evidence="10" type="ORF">KI387_015668</name>
</gene>
<evidence type="ECO:0000313" key="10">
    <source>
        <dbReference type="EMBL" id="KAH9321029.1"/>
    </source>
</evidence>
<dbReference type="InterPro" id="IPR016167">
    <property type="entry name" value="FAD-bd_PCMH_sub1"/>
</dbReference>
<feature type="signal peptide" evidence="8">
    <location>
        <begin position="1"/>
        <end position="28"/>
    </location>
</feature>